<dbReference type="Proteomes" id="UP001165962">
    <property type="component" value="Unassembled WGS sequence"/>
</dbReference>
<name>A0ABX0J5U0_9BACL</name>
<comment type="caution">
    <text evidence="1">The sequence shown here is derived from an EMBL/GenBank/DDBJ whole genome shotgun (WGS) entry which is preliminary data.</text>
</comment>
<organism evidence="1 2">
    <name type="scientific">Paenibacillus agricola</name>
    <dbReference type="NCBI Taxonomy" id="2716264"/>
    <lineage>
        <taxon>Bacteria</taxon>
        <taxon>Bacillati</taxon>
        <taxon>Bacillota</taxon>
        <taxon>Bacilli</taxon>
        <taxon>Bacillales</taxon>
        <taxon>Paenibacillaceae</taxon>
        <taxon>Paenibacillus</taxon>
    </lineage>
</organism>
<dbReference type="EMBL" id="JAAOIW010000002">
    <property type="protein sequence ID" value="NHN29456.1"/>
    <property type="molecule type" value="Genomic_DNA"/>
</dbReference>
<dbReference type="RefSeq" id="WP_166147432.1">
    <property type="nucleotide sequence ID" value="NZ_JAAOIW010000002.1"/>
</dbReference>
<evidence type="ECO:0000313" key="1">
    <source>
        <dbReference type="EMBL" id="NHN29456.1"/>
    </source>
</evidence>
<evidence type="ECO:0000313" key="2">
    <source>
        <dbReference type="Proteomes" id="UP001165962"/>
    </source>
</evidence>
<sequence>MLEFEFEVMTESSIHLRYLFGGEWFTFNLFLRDDVWILHPFEGILLGNKEMSRLVIAEMFSNKIFLVMLAKERILLSNIHSSIDLGHREKPAMPKRGGMGERAGTVNRNHPAIPEIPEISEVTEATDDLEDLDAFIQGNSLEQVIEQERSLVLRRVTYYKEILKRMFMDGMGPNDEEFDKVRNIVKIYEETAQKLGNPGDFSGNNHNRFQ</sequence>
<protein>
    <submittedName>
        <fullName evidence="1">Uncharacterized protein</fullName>
    </submittedName>
</protein>
<accession>A0ABX0J5U0</accession>
<keyword evidence="2" id="KW-1185">Reference proteome</keyword>
<gene>
    <name evidence="1" type="ORF">G9U52_06375</name>
</gene>
<reference evidence="1" key="1">
    <citation type="submission" date="2020-03" db="EMBL/GenBank/DDBJ databases">
        <title>Draft sequencing of Paenibacilllus sp. S3N08.</title>
        <authorList>
            <person name="Kim D.-U."/>
        </authorList>
    </citation>
    <scope>NUCLEOTIDE SEQUENCE</scope>
    <source>
        <strain evidence="1">S3N08</strain>
    </source>
</reference>
<proteinExistence type="predicted"/>